<feature type="region of interest" description="Disordered" evidence="1">
    <location>
        <begin position="690"/>
        <end position="717"/>
    </location>
</feature>
<proteinExistence type="predicted"/>
<evidence type="ECO:0000313" key="6">
    <source>
        <dbReference type="Proteomes" id="UP000244893"/>
    </source>
</evidence>
<dbReference type="InterPro" id="IPR018702">
    <property type="entry name" value="DUF2207"/>
</dbReference>
<keyword evidence="6" id="KW-1185">Reference proteome</keyword>
<dbReference type="InterPro" id="IPR048389">
    <property type="entry name" value="YciQ-like_C"/>
</dbReference>
<name>A0A2V1HTI2_9MICO</name>
<evidence type="ECO:0000259" key="3">
    <source>
        <dbReference type="Pfam" id="PF09972"/>
    </source>
</evidence>
<evidence type="ECO:0000256" key="2">
    <source>
        <dbReference type="SAM" id="Phobius"/>
    </source>
</evidence>
<dbReference type="Pfam" id="PF20990">
    <property type="entry name" value="DUF2207_C"/>
    <property type="match status" value="1"/>
</dbReference>
<dbReference type="AlphaFoldDB" id="A0A2V1HTI2"/>
<dbReference type="EMBL" id="QEOP01000003">
    <property type="protein sequence ID" value="PVZ93627.1"/>
    <property type="molecule type" value="Genomic_DNA"/>
</dbReference>
<keyword evidence="2" id="KW-0812">Transmembrane</keyword>
<feature type="domain" description="Predicted membrane protein YciQ-like C-terminal" evidence="4">
    <location>
        <begin position="408"/>
        <end position="646"/>
    </location>
</feature>
<evidence type="ECO:0000259" key="4">
    <source>
        <dbReference type="Pfam" id="PF20990"/>
    </source>
</evidence>
<feature type="transmembrane region" description="Helical" evidence="2">
    <location>
        <begin position="549"/>
        <end position="569"/>
    </location>
</feature>
<gene>
    <name evidence="5" type="ORF">DDQ50_15085</name>
</gene>
<protein>
    <submittedName>
        <fullName evidence="5">DUF2207 domain-containing protein</fullName>
    </submittedName>
</protein>
<comment type="caution">
    <text evidence="5">The sequence shown here is derived from an EMBL/GenBank/DDBJ whole genome shotgun (WGS) entry which is preliminary data.</text>
</comment>
<evidence type="ECO:0000313" key="5">
    <source>
        <dbReference type="EMBL" id="PVZ93627.1"/>
    </source>
</evidence>
<reference evidence="5 6" key="1">
    <citation type="submission" date="2018-05" db="EMBL/GenBank/DDBJ databases">
        <title>Amnibacterium sp. M8JJ-5, whole genome shotgun sequence.</title>
        <authorList>
            <person name="Tuo L."/>
        </authorList>
    </citation>
    <scope>NUCLEOTIDE SEQUENCE [LARGE SCALE GENOMIC DNA]</scope>
    <source>
        <strain evidence="5 6">M8JJ-5</strain>
    </source>
</reference>
<keyword evidence="2" id="KW-1133">Transmembrane helix</keyword>
<dbReference type="Proteomes" id="UP000244893">
    <property type="component" value="Unassembled WGS sequence"/>
</dbReference>
<feature type="domain" description="DUF2207" evidence="3">
    <location>
        <begin position="165"/>
        <end position="341"/>
    </location>
</feature>
<feature type="transmembrane region" description="Helical" evidence="2">
    <location>
        <begin position="353"/>
        <end position="378"/>
    </location>
</feature>
<accession>A0A2V1HTI2</accession>
<sequence>MHDPSSGQPAGCRRDRVAGGQPLSQRAGAQLTAFGEDLGPACPVDGAVHSAATQQRAVRRIHDDIDALAGDIAADGLESGRRGVFSAGGGVRHDGTIPPARLGSGPVRRNSLRILTVLVLAGAAALGAAQTAGAAAQSAPEGVDDFSFSSFDADYRLSRDDAGRSTLHTVETLTAVFPDIDQNHGIRRAIPLEFDGHPTDLEIISVTDENGAPRDYETDSDDGIELITIADDDFVRGEQTYVIEYEQRNVTRFYSDTDADEFMWDINGTEWAQPFGTVSATLFIPSDLASDLTGGLDCSWGAPGSGADCVIESASSDGGTVITASQTGLAAGENVTIAVGFKPGTFEPRDDSFWASGFAPVMIFGIVALIAAIIAAIVTRLGPAADAKGRPTIVAEYLPPEQPELPVLAVIIGKPRRAVAATLVSFAVRGIARIVDTDGGYALEYRGEGKPIRARAAAGLGAVERAIAVSFFGQVLTPGERADLSTPDTQVALSVSTALDKARIAAERDEYRNPVPKLPAAIVVVISFLAVCALFVSAVGLLVDSRGGALPVLAFLLAFVAVLPALFVFHHPLTAKGAEVRDHIRGLGRYLRLAEEDRLKILQSVEGATRVAEAADDGSAGGVVRLYERLLPYAVLLGVEKSWSQVLGDAYEREGGTPDWYRSTDGFSVAAFSAGIGSFSGSAASQYSGSVSSSSSGGSSGGSFSGGGGGGGGGGGV</sequence>
<evidence type="ECO:0000256" key="1">
    <source>
        <dbReference type="SAM" id="MobiDB-lite"/>
    </source>
</evidence>
<organism evidence="5 6">
    <name type="scientific">Amnibacterium flavum</name>
    <dbReference type="NCBI Taxonomy" id="2173173"/>
    <lineage>
        <taxon>Bacteria</taxon>
        <taxon>Bacillati</taxon>
        <taxon>Actinomycetota</taxon>
        <taxon>Actinomycetes</taxon>
        <taxon>Micrococcales</taxon>
        <taxon>Microbacteriaceae</taxon>
        <taxon>Amnibacterium</taxon>
    </lineage>
</organism>
<feature type="transmembrane region" description="Helical" evidence="2">
    <location>
        <begin position="518"/>
        <end position="543"/>
    </location>
</feature>
<keyword evidence="2" id="KW-0472">Membrane</keyword>
<feature type="compositionally biased region" description="Gly residues" evidence="1">
    <location>
        <begin position="698"/>
        <end position="717"/>
    </location>
</feature>
<dbReference type="Pfam" id="PF09972">
    <property type="entry name" value="DUF2207"/>
    <property type="match status" value="1"/>
</dbReference>